<evidence type="ECO:0000256" key="3">
    <source>
        <dbReference type="ARBA" id="ARBA00023027"/>
    </source>
</evidence>
<dbReference type="Proteomes" id="UP000001505">
    <property type="component" value="Chromosome"/>
</dbReference>
<accession>D6YT60</accession>
<keyword evidence="12" id="KW-0560">Oxidoreductase</keyword>
<dbReference type="eggNOG" id="COG1726">
    <property type="taxonomic scope" value="Bacteria"/>
</dbReference>
<protein>
    <recommendedName>
        <fullName evidence="8">Na(+)-translocating NADH-quinone reductase subunit A</fullName>
        <shortName evidence="8">Na(+)-NQR subunit A</shortName>
        <shortName evidence="8">Na(+)-translocating NQR subunit A</shortName>
        <ecNumber evidence="8">7.2.1.1</ecNumber>
    </recommendedName>
    <alternativeName>
        <fullName evidence="8">NQR complex subunit A</fullName>
    </alternativeName>
    <alternativeName>
        <fullName evidence="8">NQR-1 subunit A</fullName>
    </alternativeName>
</protein>
<dbReference type="KEGG" id="wch:wcw_1918"/>
<dbReference type="PANTHER" id="PTHR37839:SF1">
    <property type="entry name" value="NA(+)-TRANSLOCATING NADH-QUINONE REDUCTASE SUBUNIT A"/>
    <property type="match status" value="1"/>
</dbReference>
<feature type="domain" description="Na(+)-translocating NADH-quinone reductase subunit A C-terminal" evidence="10">
    <location>
        <begin position="273"/>
        <end position="324"/>
    </location>
</feature>
<evidence type="ECO:0000256" key="6">
    <source>
        <dbReference type="ARBA" id="ARBA00023075"/>
    </source>
</evidence>
<dbReference type="HOGENOM" id="CLU_046656_0_0_0"/>
<keyword evidence="13" id="KW-1185">Reference proteome</keyword>
<dbReference type="NCBIfam" id="TIGR01936">
    <property type="entry name" value="nqrA"/>
    <property type="match status" value="1"/>
</dbReference>
<dbReference type="Pfam" id="PF24836">
    <property type="entry name" value="NQRA_2nd"/>
    <property type="match status" value="1"/>
</dbReference>
<sequence length="463" mass="51609">MVHIKVTKGLDIPISGKPAGSIQPLTLSGEAKQNKTPKTLSLNLDPFKGIRFKLLAKRGDRVKIGQPLVEDKLTEGRVFVSPAGGTIAEVRRGLKRRLIDIIIELDSEEQEINHGSIDVASASKEQLVDRFLRSGIFTRIRQRPFNLLADPAKTPRNIFVKAVESAPFVPPAEMQVEGKEKEFQAGLTALSKMTDGKVHLIYRKGTESRAFTEAKDVEKHTGEGPHPLGTHSLHIDRIDPIQGVEDIVWTLNVHDVVSIGHLLKTGKILTERVIGIAGPGIISGRTGYFRVREGFPIEALISNRIKEGYVRLISGDPLTGKKVESEDYLGFYHYAFCAIPESTKREFLHFFRLGLNKYSYSRAYYSGHIDSTNKQYDFTTSQHGEHRAFIDPTLYDKIMELDVPTMQLVKAVMSEDFDMAEELGFLAVDGEDFALPSFVCPSKIDMISIIDDGLKAYATEVLE</sequence>
<dbReference type="Pfam" id="PF05896">
    <property type="entry name" value="NQRA_N"/>
    <property type="match status" value="1"/>
</dbReference>
<evidence type="ECO:0000256" key="4">
    <source>
        <dbReference type="ARBA" id="ARBA00023053"/>
    </source>
</evidence>
<comment type="function">
    <text evidence="8">NQR complex catalyzes the reduction of ubiquinone-1 to ubiquinol by two successive reactions, coupled with the transport of Na(+) ions from the cytoplasm to the periplasm. NqrA to NqrE are probably involved in the second step, the conversion of ubisemiquinone to ubiquinol.</text>
</comment>
<keyword evidence="4 8" id="KW-0915">Sodium</keyword>
<dbReference type="GO" id="GO:0006814">
    <property type="term" value="P:sodium ion transport"/>
    <property type="evidence" value="ECO:0007669"/>
    <property type="project" value="UniProtKB-UniRule"/>
</dbReference>
<comment type="subunit">
    <text evidence="8">Composed of six subunits; NqrA, NqrB, NqrC, NqrD, NqrE and NqrF.</text>
</comment>
<dbReference type="AlphaFoldDB" id="D6YT60"/>
<keyword evidence="1 8" id="KW-0813">Transport</keyword>
<keyword evidence="7 8" id="KW-0739">Sodium transport</keyword>
<evidence type="ECO:0000259" key="10">
    <source>
        <dbReference type="Pfam" id="PF11973"/>
    </source>
</evidence>
<dbReference type="Pfam" id="PF11973">
    <property type="entry name" value="NQRA_SLBB"/>
    <property type="match status" value="1"/>
</dbReference>
<dbReference type="HAMAP" id="MF_00425">
    <property type="entry name" value="NqrA"/>
    <property type="match status" value="1"/>
</dbReference>
<dbReference type="EC" id="7.2.1.1" evidence="8"/>
<evidence type="ECO:0000256" key="7">
    <source>
        <dbReference type="ARBA" id="ARBA00023201"/>
    </source>
</evidence>
<keyword evidence="2 8" id="KW-1278">Translocase</keyword>
<keyword evidence="3 8" id="KW-0520">NAD</keyword>
<dbReference type="InterPro" id="IPR022615">
    <property type="entry name" value="NqrA_C_domain"/>
</dbReference>
<reference evidence="12 13" key="1">
    <citation type="journal article" date="2010" name="PLoS ONE">
        <title>The Waddlia genome: a window into chlamydial biology.</title>
        <authorList>
            <person name="Bertelli C."/>
            <person name="Collyn F."/>
            <person name="Croxatto A."/>
            <person name="Ruckert C."/>
            <person name="Polkinghorne A."/>
            <person name="Kebbi-Beghdadi C."/>
            <person name="Goesmann A."/>
            <person name="Vaughan L."/>
            <person name="Greub G."/>
        </authorList>
    </citation>
    <scope>NUCLEOTIDE SEQUENCE [LARGE SCALE GENOMIC DNA]</scope>
    <source>
        <strain evidence="13">ATCC VR-1470 / WSU 86-1044</strain>
    </source>
</reference>
<dbReference type="InterPro" id="IPR056147">
    <property type="entry name" value="NQRA_N"/>
</dbReference>
<dbReference type="NCBIfam" id="NF003761">
    <property type="entry name" value="PRK05352.1-4"/>
    <property type="match status" value="1"/>
</dbReference>
<evidence type="ECO:0000256" key="1">
    <source>
        <dbReference type="ARBA" id="ARBA00022448"/>
    </source>
</evidence>
<dbReference type="OrthoDB" id="9774536at2"/>
<feature type="domain" description="NqrA second alpha/beta" evidence="11">
    <location>
        <begin position="123"/>
        <end position="268"/>
    </location>
</feature>
<dbReference type="GO" id="GO:0016655">
    <property type="term" value="F:oxidoreductase activity, acting on NAD(P)H, quinone or similar compound as acceptor"/>
    <property type="evidence" value="ECO:0007669"/>
    <property type="project" value="UniProtKB-UniRule"/>
</dbReference>
<dbReference type="InterPro" id="IPR056148">
    <property type="entry name" value="NQRA_2nd"/>
</dbReference>
<organism evidence="12 13">
    <name type="scientific">Waddlia chondrophila (strain ATCC VR-1470 / WSU 86-1044)</name>
    <dbReference type="NCBI Taxonomy" id="716544"/>
    <lineage>
        <taxon>Bacteria</taxon>
        <taxon>Pseudomonadati</taxon>
        <taxon>Chlamydiota</taxon>
        <taxon>Chlamydiia</taxon>
        <taxon>Parachlamydiales</taxon>
        <taxon>Waddliaceae</taxon>
        <taxon>Waddlia</taxon>
    </lineage>
</organism>
<evidence type="ECO:0000313" key="12">
    <source>
        <dbReference type="EMBL" id="ADI39255.1"/>
    </source>
</evidence>
<evidence type="ECO:0000256" key="2">
    <source>
        <dbReference type="ARBA" id="ARBA00022967"/>
    </source>
</evidence>
<evidence type="ECO:0000256" key="8">
    <source>
        <dbReference type="HAMAP-Rule" id="MF_00425"/>
    </source>
</evidence>
<evidence type="ECO:0000259" key="11">
    <source>
        <dbReference type="Pfam" id="PF24836"/>
    </source>
</evidence>
<feature type="domain" description="NqrA N-terminal barrel-sandwich hybrid" evidence="9">
    <location>
        <begin position="4"/>
        <end position="106"/>
    </location>
</feature>
<dbReference type="InterPro" id="IPR008703">
    <property type="entry name" value="NqrA"/>
</dbReference>
<evidence type="ECO:0000313" key="13">
    <source>
        <dbReference type="Proteomes" id="UP000001505"/>
    </source>
</evidence>
<dbReference type="STRING" id="716544.wcw_1918"/>
<dbReference type="EMBL" id="CP001928">
    <property type="protein sequence ID" value="ADI39255.1"/>
    <property type="molecule type" value="Genomic_DNA"/>
</dbReference>
<keyword evidence="5 8" id="KW-0406">Ion transport</keyword>
<evidence type="ECO:0000259" key="9">
    <source>
        <dbReference type="Pfam" id="PF05896"/>
    </source>
</evidence>
<gene>
    <name evidence="8 12" type="primary">nqrA</name>
    <name evidence="12" type="ordered locus">wcw_1918</name>
</gene>
<proteinExistence type="inferred from homology"/>
<name>D6YT60_WADCW</name>
<comment type="similarity">
    <text evidence="8">Belongs to the NqrA family.</text>
</comment>
<keyword evidence="6 8" id="KW-0830">Ubiquinone</keyword>
<comment type="catalytic activity">
    <reaction evidence="8">
        <text>a ubiquinone + n Na(+)(in) + NADH + H(+) = a ubiquinol + n Na(+)(out) + NAD(+)</text>
        <dbReference type="Rhea" id="RHEA:47748"/>
        <dbReference type="Rhea" id="RHEA-COMP:9565"/>
        <dbReference type="Rhea" id="RHEA-COMP:9566"/>
        <dbReference type="ChEBI" id="CHEBI:15378"/>
        <dbReference type="ChEBI" id="CHEBI:16389"/>
        <dbReference type="ChEBI" id="CHEBI:17976"/>
        <dbReference type="ChEBI" id="CHEBI:29101"/>
        <dbReference type="ChEBI" id="CHEBI:57540"/>
        <dbReference type="ChEBI" id="CHEBI:57945"/>
        <dbReference type="EC" id="7.2.1.1"/>
    </reaction>
</comment>
<dbReference type="RefSeq" id="WP_013182948.1">
    <property type="nucleotide sequence ID" value="NC_014225.1"/>
</dbReference>
<evidence type="ECO:0000256" key="5">
    <source>
        <dbReference type="ARBA" id="ARBA00023065"/>
    </source>
</evidence>
<dbReference type="PANTHER" id="PTHR37839">
    <property type="entry name" value="NA(+)-TRANSLOCATING NADH-QUINONE REDUCTASE SUBUNIT A"/>
    <property type="match status" value="1"/>
</dbReference>